<comment type="caution">
    <text evidence="2">The sequence shown here is derived from an EMBL/GenBank/DDBJ whole genome shotgun (WGS) entry which is preliminary data.</text>
</comment>
<keyword evidence="1" id="KW-1133">Transmembrane helix</keyword>
<evidence type="ECO:0000313" key="2">
    <source>
        <dbReference type="EMBL" id="KKY34924.1"/>
    </source>
</evidence>
<sequence>MYQTFRQPGADSGKLKLLHNLVDEVITNEKLSRELEAMAEDLTSTLEALLDVVRVGFEETAGGAPEFNIIAADLRELSSDLRRKAGDLPKTLAHHLNFLEMRRSIRESNRLSMLTILASIFGPLSIACGSLSMQTRLKDLNQCSWVDDDFVQDFEM</sequence>
<dbReference type="EMBL" id="LCUC01000178">
    <property type="protein sequence ID" value="KKY34924.1"/>
    <property type="molecule type" value="Genomic_DNA"/>
</dbReference>
<dbReference type="Proteomes" id="UP000034680">
    <property type="component" value="Unassembled WGS sequence"/>
</dbReference>
<evidence type="ECO:0000256" key="1">
    <source>
        <dbReference type="SAM" id="Phobius"/>
    </source>
</evidence>
<evidence type="ECO:0000313" key="3">
    <source>
        <dbReference type="Proteomes" id="UP000034680"/>
    </source>
</evidence>
<organism evidence="2 3">
    <name type="scientific">Diaporthe ampelina</name>
    <dbReference type="NCBI Taxonomy" id="1214573"/>
    <lineage>
        <taxon>Eukaryota</taxon>
        <taxon>Fungi</taxon>
        <taxon>Dikarya</taxon>
        <taxon>Ascomycota</taxon>
        <taxon>Pezizomycotina</taxon>
        <taxon>Sordariomycetes</taxon>
        <taxon>Sordariomycetidae</taxon>
        <taxon>Diaporthales</taxon>
        <taxon>Diaporthaceae</taxon>
        <taxon>Diaporthe</taxon>
    </lineage>
</organism>
<keyword evidence="3" id="KW-1185">Reference proteome</keyword>
<reference evidence="2 3" key="1">
    <citation type="submission" date="2015-05" db="EMBL/GenBank/DDBJ databases">
        <title>Distinctive expansion of gene families associated with plant cell wall degradation and secondary metabolism in the genomes of grapevine trunk pathogens.</title>
        <authorList>
            <person name="Lawrence D.P."/>
            <person name="Travadon R."/>
            <person name="Rolshausen P.E."/>
            <person name="Baumgartner K."/>
        </authorList>
    </citation>
    <scope>NUCLEOTIDE SEQUENCE [LARGE SCALE GENOMIC DNA]</scope>
    <source>
        <strain evidence="2">DA912</strain>
    </source>
</reference>
<name>A0A0G2FLM0_9PEZI</name>
<reference evidence="2 3" key="2">
    <citation type="submission" date="2015-05" db="EMBL/GenBank/DDBJ databases">
        <authorList>
            <person name="Morales-Cruz A."/>
            <person name="Amrine K.C."/>
            <person name="Cantu D."/>
        </authorList>
    </citation>
    <scope>NUCLEOTIDE SEQUENCE [LARGE SCALE GENOMIC DNA]</scope>
    <source>
        <strain evidence="2">DA912</strain>
    </source>
</reference>
<dbReference type="STRING" id="1214573.A0A0G2FLM0"/>
<accession>A0A0G2FLM0</accession>
<protein>
    <submittedName>
        <fullName evidence="2">Uncharacterized protein</fullName>
    </submittedName>
</protein>
<keyword evidence="1" id="KW-0472">Membrane</keyword>
<dbReference type="AlphaFoldDB" id="A0A0G2FLM0"/>
<keyword evidence="1" id="KW-0812">Transmembrane</keyword>
<proteinExistence type="predicted"/>
<feature type="transmembrane region" description="Helical" evidence="1">
    <location>
        <begin position="111"/>
        <end position="133"/>
    </location>
</feature>
<dbReference type="OrthoDB" id="3231000at2759"/>
<gene>
    <name evidence="2" type="ORF">UCDDA912_g05099</name>
</gene>